<keyword evidence="4" id="KW-0547">Nucleotide-binding</keyword>
<evidence type="ECO:0000256" key="8">
    <source>
        <dbReference type="SAM" id="MobiDB-lite"/>
    </source>
</evidence>
<feature type="region of interest" description="Disordered" evidence="8">
    <location>
        <begin position="291"/>
        <end position="320"/>
    </location>
</feature>
<name>A0AAX4PL65_9CHLO</name>
<dbReference type="Pfam" id="PF01061">
    <property type="entry name" value="ABC2_membrane"/>
    <property type="match status" value="1"/>
</dbReference>
<dbReference type="InterPro" id="IPR013525">
    <property type="entry name" value="ABC2_TM"/>
</dbReference>
<feature type="domain" description="ABC transporter" evidence="9">
    <location>
        <begin position="11"/>
        <end position="254"/>
    </location>
</feature>
<dbReference type="Pfam" id="PF19055">
    <property type="entry name" value="ABC2_membrane_7"/>
    <property type="match status" value="1"/>
</dbReference>
<organism evidence="10 11">
    <name type="scientific">Chloropicon roscoffensis</name>
    <dbReference type="NCBI Taxonomy" id="1461544"/>
    <lineage>
        <taxon>Eukaryota</taxon>
        <taxon>Viridiplantae</taxon>
        <taxon>Chlorophyta</taxon>
        <taxon>Chloropicophyceae</taxon>
        <taxon>Chloropicales</taxon>
        <taxon>Chloropicaceae</taxon>
        <taxon>Chloropicon</taxon>
    </lineage>
</organism>
<evidence type="ECO:0000256" key="2">
    <source>
        <dbReference type="ARBA" id="ARBA00022448"/>
    </source>
</evidence>
<dbReference type="PROSITE" id="PS50893">
    <property type="entry name" value="ABC_TRANSPORTER_2"/>
    <property type="match status" value="1"/>
</dbReference>
<evidence type="ECO:0000256" key="1">
    <source>
        <dbReference type="ARBA" id="ARBA00004141"/>
    </source>
</evidence>
<reference evidence="10 11" key="1">
    <citation type="submission" date="2024-03" db="EMBL/GenBank/DDBJ databases">
        <title>Complete genome sequence of the green alga Chloropicon roscoffensis RCC1871.</title>
        <authorList>
            <person name="Lemieux C."/>
            <person name="Pombert J.-F."/>
            <person name="Otis C."/>
            <person name="Turmel M."/>
        </authorList>
    </citation>
    <scope>NUCLEOTIDE SEQUENCE [LARGE SCALE GENOMIC DNA]</scope>
    <source>
        <strain evidence="10 11">RCC1871</strain>
    </source>
</reference>
<dbReference type="PANTHER" id="PTHR48041">
    <property type="entry name" value="ABC TRANSPORTER G FAMILY MEMBER 28"/>
    <property type="match status" value="1"/>
</dbReference>
<dbReference type="SMART" id="SM00382">
    <property type="entry name" value="AAA"/>
    <property type="match status" value="1"/>
</dbReference>
<evidence type="ECO:0000256" key="4">
    <source>
        <dbReference type="ARBA" id="ARBA00022741"/>
    </source>
</evidence>
<protein>
    <submittedName>
        <fullName evidence="10">ABC-2 type transporter</fullName>
    </submittedName>
</protein>
<dbReference type="Pfam" id="PF00005">
    <property type="entry name" value="ABC_tran"/>
    <property type="match status" value="1"/>
</dbReference>
<dbReference type="InterPro" id="IPR003593">
    <property type="entry name" value="AAA+_ATPase"/>
</dbReference>
<evidence type="ECO:0000256" key="7">
    <source>
        <dbReference type="ARBA" id="ARBA00023136"/>
    </source>
</evidence>
<dbReference type="InterPro" id="IPR050352">
    <property type="entry name" value="ABCG_transporters"/>
</dbReference>
<dbReference type="InterPro" id="IPR003439">
    <property type="entry name" value="ABC_transporter-like_ATP-bd"/>
</dbReference>
<dbReference type="PANTHER" id="PTHR48041:SF41">
    <property type="entry name" value="ABC TRANSPORTER G FAMILY"/>
    <property type="match status" value="1"/>
</dbReference>
<dbReference type="GO" id="GO:0140359">
    <property type="term" value="F:ABC-type transporter activity"/>
    <property type="evidence" value="ECO:0007669"/>
    <property type="project" value="InterPro"/>
</dbReference>
<evidence type="ECO:0000313" key="10">
    <source>
        <dbReference type="EMBL" id="WZN67043.1"/>
    </source>
</evidence>
<accession>A0AAX4PL65</accession>
<dbReference type="InterPro" id="IPR043926">
    <property type="entry name" value="ABCG_dom"/>
</dbReference>
<proteinExistence type="predicted"/>
<sequence>MATTGGGEETLRWEGVWCCVRSSARGEWTWILRDCSGVARAGRSLAILGPSGSGKTTLLSHLAGHLNADSRKVWVTGEVSSLTHSVAFVPQDAPFFAKLTVRETLIFIAGLEDTGRPSKERVEDVIRRLGLGGCAYSVVGGDGGRGISGGERRRLAIACELLRAESDGALTVLIADEPTTGLDSFQADRVVETLVDLARGEGAMVLMCIHQPRSAIFEKLDDVLLLAPGGRTCYAGPASGALAYFAGKGFPCKPNYNPAEFLVDLVSVDTSSKEAERRAWKRIEALHRAWQSDSPRSQLPEQPAMAAGGPAPEPAEPRRRPRRAGLLSQFFHLVGRAFTQTRREGAVHLTRAAGTVVLALAFGTCHFRLGHGQKGIKRRGAVMMQVCINSAMMSTIKTLNSFPRERCVVKKELAKTRTDGSRLYGIGPYFLSKLLVESPVDAFFPVLFGSIVGPLSGLNPRNRLAFLGTLALQGVSASAVGMSVGALAPSTEAALAVGPVVMVLSIMLGDSGGMFAEVPKFLKPAAKFSLIKWGFDGCSSAEFSGLEFHCDDLDELMTPANGTPDGNGPQGGAKGFLAGLFNSPRPPPSYQREIAEAVCLRTGKQVLEGMGLEEWGFADAAKEQGKLLLYNLCATYLALRVKDGGGGYGASHTKPPIPFERSARKLWEI</sequence>
<dbReference type="Gene3D" id="3.40.50.300">
    <property type="entry name" value="P-loop containing nucleotide triphosphate hydrolases"/>
    <property type="match status" value="1"/>
</dbReference>
<keyword evidence="6" id="KW-1133">Transmembrane helix</keyword>
<dbReference type="AlphaFoldDB" id="A0AAX4PL65"/>
<dbReference type="InterPro" id="IPR027417">
    <property type="entry name" value="P-loop_NTPase"/>
</dbReference>
<gene>
    <name evidence="10" type="ORF">HKI87_17g86150</name>
</gene>
<feature type="compositionally biased region" description="Polar residues" evidence="8">
    <location>
        <begin position="291"/>
        <end position="300"/>
    </location>
</feature>
<evidence type="ECO:0000256" key="5">
    <source>
        <dbReference type="ARBA" id="ARBA00022840"/>
    </source>
</evidence>
<evidence type="ECO:0000256" key="6">
    <source>
        <dbReference type="ARBA" id="ARBA00022989"/>
    </source>
</evidence>
<dbReference type="Proteomes" id="UP001472866">
    <property type="component" value="Chromosome 17"/>
</dbReference>
<dbReference type="GO" id="GO:0016020">
    <property type="term" value="C:membrane"/>
    <property type="evidence" value="ECO:0007669"/>
    <property type="project" value="UniProtKB-SubCell"/>
</dbReference>
<dbReference type="GO" id="GO:0016887">
    <property type="term" value="F:ATP hydrolysis activity"/>
    <property type="evidence" value="ECO:0007669"/>
    <property type="project" value="InterPro"/>
</dbReference>
<dbReference type="EMBL" id="CP151517">
    <property type="protein sequence ID" value="WZN67043.1"/>
    <property type="molecule type" value="Genomic_DNA"/>
</dbReference>
<keyword evidence="2" id="KW-0813">Transport</keyword>
<dbReference type="SUPFAM" id="SSF52540">
    <property type="entry name" value="P-loop containing nucleoside triphosphate hydrolases"/>
    <property type="match status" value="1"/>
</dbReference>
<dbReference type="PROSITE" id="PS00211">
    <property type="entry name" value="ABC_TRANSPORTER_1"/>
    <property type="match status" value="1"/>
</dbReference>
<keyword evidence="5" id="KW-0067">ATP-binding</keyword>
<keyword evidence="3" id="KW-0812">Transmembrane</keyword>
<evidence type="ECO:0000313" key="11">
    <source>
        <dbReference type="Proteomes" id="UP001472866"/>
    </source>
</evidence>
<dbReference type="InterPro" id="IPR017871">
    <property type="entry name" value="ABC_transporter-like_CS"/>
</dbReference>
<keyword evidence="11" id="KW-1185">Reference proteome</keyword>
<evidence type="ECO:0000256" key="3">
    <source>
        <dbReference type="ARBA" id="ARBA00022692"/>
    </source>
</evidence>
<evidence type="ECO:0000259" key="9">
    <source>
        <dbReference type="PROSITE" id="PS50893"/>
    </source>
</evidence>
<dbReference type="GO" id="GO:0005524">
    <property type="term" value="F:ATP binding"/>
    <property type="evidence" value="ECO:0007669"/>
    <property type="project" value="UniProtKB-KW"/>
</dbReference>
<comment type="subcellular location">
    <subcellularLocation>
        <location evidence="1">Membrane</location>
        <topology evidence="1">Multi-pass membrane protein</topology>
    </subcellularLocation>
</comment>
<keyword evidence="7" id="KW-0472">Membrane</keyword>